<dbReference type="InterPro" id="IPR051401">
    <property type="entry name" value="GtrA_CellWall_Glycosyl"/>
</dbReference>
<evidence type="ECO:0000259" key="7">
    <source>
        <dbReference type="Pfam" id="PF04138"/>
    </source>
</evidence>
<evidence type="ECO:0000256" key="6">
    <source>
        <dbReference type="SAM" id="Phobius"/>
    </source>
</evidence>
<comment type="subcellular location">
    <subcellularLocation>
        <location evidence="1">Membrane</location>
        <topology evidence="1">Multi-pass membrane protein</topology>
    </subcellularLocation>
</comment>
<dbReference type="GO" id="GO:0000271">
    <property type="term" value="P:polysaccharide biosynthetic process"/>
    <property type="evidence" value="ECO:0007669"/>
    <property type="project" value="InterPro"/>
</dbReference>
<feature type="transmembrane region" description="Helical" evidence="6">
    <location>
        <begin position="82"/>
        <end position="104"/>
    </location>
</feature>
<feature type="domain" description="GtrA/DPMS transmembrane" evidence="7">
    <location>
        <begin position="18"/>
        <end position="131"/>
    </location>
</feature>
<keyword evidence="4 6" id="KW-1133">Transmembrane helix</keyword>
<comment type="similarity">
    <text evidence="2">Belongs to the GtrA family.</text>
</comment>
<evidence type="ECO:0000256" key="1">
    <source>
        <dbReference type="ARBA" id="ARBA00004141"/>
    </source>
</evidence>
<feature type="transmembrane region" description="Helical" evidence="6">
    <location>
        <begin position="43"/>
        <end position="62"/>
    </location>
</feature>
<evidence type="ECO:0000256" key="3">
    <source>
        <dbReference type="ARBA" id="ARBA00022692"/>
    </source>
</evidence>
<dbReference type="GO" id="GO:0005886">
    <property type="term" value="C:plasma membrane"/>
    <property type="evidence" value="ECO:0007669"/>
    <property type="project" value="TreeGrafter"/>
</dbReference>
<dbReference type="Pfam" id="PF04138">
    <property type="entry name" value="GtrA_DPMS_TM"/>
    <property type="match status" value="1"/>
</dbReference>
<dbReference type="InterPro" id="IPR007267">
    <property type="entry name" value="GtrA_DPMS_TM"/>
</dbReference>
<comment type="caution">
    <text evidence="8">The sequence shown here is derived from an EMBL/GenBank/DDBJ whole genome shotgun (WGS) entry which is preliminary data.</text>
</comment>
<dbReference type="PANTHER" id="PTHR38459">
    <property type="entry name" value="PROPHAGE BACTOPRENOL-LINKED GLUCOSE TRANSLOCASE HOMOLOG"/>
    <property type="match status" value="1"/>
</dbReference>
<dbReference type="Proteomes" id="UP000178349">
    <property type="component" value="Unassembled WGS sequence"/>
</dbReference>
<feature type="transmembrane region" description="Helical" evidence="6">
    <location>
        <begin position="110"/>
        <end position="130"/>
    </location>
</feature>
<dbReference type="EMBL" id="MFQW01000058">
    <property type="protein sequence ID" value="OGH84896.1"/>
    <property type="molecule type" value="Genomic_DNA"/>
</dbReference>
<protein>
    <recommendedName>
        <fullName evidence="7">GtrA/DPMS transmembrane domain-containing protein</fullName>
    </recommendedName>
</protein>
<name>A0A1F6NLM1_9BACT</name>
<keyword evidence="3 6" id="KW-0812">Transmembrane</keyword>
<feature type="transmembrane region" description="Helical" evidence="6">
    <location>
        <begin position="20"/>
        <end position="37"/>
    </location>
</feature>
<dbReference type="AlphaFoldDB" id="A0A1F6NLM1"/>
<accession>A0A1F6NLM1</accession>
<evidence type="ECO:0000256" key="5">
    <source>
        <dbReference type="ARBA" id="ARBA00023136"/>
    </source>
</evidence>
<reference evidence="8 9" key="1">
    <citation type="journal article" date="2016" name="Nat. Commun.">
        <title>Thousands of microbial genomes shed light on interconnected biogeochemical processes in an aquifer system.</title>
        <authorList>
            <person name="Anantharaman K."/>
            <person name="Brown C.T."/>
            <person name="Hug L.A."/>
            <person name="Sharon I."/>
            <person name="Castelle C.J."/>
            <person name="Probst A.J."/>
            <person name="Thomas B.C."/>
            <person name="Singh A."/>
            <person name="Wilkins M.J."/>
            <person name="Karaoz U."/>
            <person name="Brodie E.L."/>
            <person name="Williams K.H."/>
            <person name="Hubbard S.S."/>
            <person name="Banfield J.F."/>
        </authorList>
    </citation>
    <scope>NUCLEOTIDE SEQUENCE [LARGE SCALE GENOMIC DNA]</scope>
</reference>
<evidence type="ECO:0000313" key="9">
    <source>
        <dbReference type="Proteomes" id="UP000178349"/>
    </source>
</evidence>
<evidence type="ECO:0000256" key="4">
    <source>
        <dbReference type="ARBA" id="ARBA00022989"/>
    </source>
</evidence>
<organism evidence="8 9">
    <name type="scientific">Candidatus Magasanikbacteria bacterium RIFOXYC12_FULL_33_11</name>
    <dbReference type="NCBI Taxonomy" id="1798701"/>
    <lineage>
        <taxon>Bacteria</taxon>
        <taxon>Candidatus Magasanikiibacteriota</taxon>
    </lineage>
</organism>
<sequence length="135" mass="16307">MIKKIISYVWSVRHQFTKYFIVGFSGLFLDLATLIFFKEFFGLNATIAVVCNQIVLLTYNFLLNKYWSFKNKEIPHSQIVRYLILAGFNYLFSVGVMYLFNHLVNYDYRLVRIATIAVMVLWNFFLYKYWVYREE</sequence>
<evidence type="ECO:0000256" key="2">
    <source>
        <dbReference type="ARBA" id="ARBA00009399"/>
    </source>
</evidence>
<gene>
    <name evidence="8" type="ORF">A2493_00495</name>
</gene>
<keyword evidence="5 6" id="KW-0472">Membrane</keyword>
<evidence type="ECO:0000313" key="8">
    <source>
        <dbReference type="EMBL" id="OGH84896.1"/>
    </source>
</evidence>
<dbReference type="PANTHER" id="PTHR38459:SF1">
    <property type="entry name" value="PROPHAGE BACTOPRENOL-LINKED GLUCOSE TRANSLOCASE HOMOLOG"/>
    <property type="match status" value="1"/>
</dbReference>
<proteinExistence type="inferred from homology"/>